<sequence>MDWIRISAGTAHQLKLKEIKCDELPTTGYLMDPQRCKKSCAFCSQSSVSQGPSHRLSRVTWPEFPLETLKEVLEGNHPLKRLCLQVTQYRGVLEETVEKIKKIKESSSLPLCISGGARSLEDIEKLLTAGADKVSIAIDAVNPKIFAEIKQGDWYKIKELILTGSEKFPGKISTHVIAGLGETPQEMIEFLGEIHKAKVSVALFAFTPIKGTPMEKVSPPDISYYRRVQLFNYCYKEGISLKVEFDKKGQFSKIGENLEKVLEIIGDGKAFQTSGCEHCNRPYYNEKPGKIMYNYPRPLTEEELVKAISELNLGEFY</sequence>
<dbReference type="InterPro" id="IPR006638">
    <property type="entry name" value="Elp3/MiaA/NifB-like_rSAM"/>
</dbReference>
<dbReference type="AlphaFoldDB" id="A0A1H9Y405"/>
<dbReference type="PROSITE" id="PS51918">
    <property type="entry name" value="RADICAL_SAM"/>
    <property type="match status" value="1"/>
</dbReference>
<feature type="domain" description="Radical SAM core" evidence="5">
    <location>
        <begin position="20"/>
        <end position="240"/>
    </location>
</feature>
<reference evidence="7" key="1">
    <citation type="submission" date="2016-10" db="EMBL/GenBank/DDBJ databases">
        <authorList>
            <person name="Varghese N."/>
            <person name="Submissions S."/>
        </authorList>
    </citation>
    <scope>NUCLEOTIDE SEQUENCE [LARGE SCALE GENOMIC DNA]</scope>
    <source>
        <strain evidence="7">DSM 13577</strain>
    </source>
</reference>
<accession>A0A1H9Y405</accession>
<dbReference type="Proteomes" id="UP000243819">
    <property type="component" value="Unassembled WGS sequence"/>
</dbReference>
<dbReference type="STRING" id="1120990.SAMN03080614_1001113"/>
<name>A0A1H9Y405_9FIRM</name>
<dbReference type="GO" id="GO:0046872">
    <property type="term" value="F:metal ion binding"/>
    <property type="evidence" value="ECO:0007669"/>
    <property type="project" value="UniProtKB-KW"/>
</dbReference>
<dbReference type="EMBL" id="FOIF01000001">
    <property type="protein sequence ID" value="SES63083.1"/>
    <property type="molecule type" value="Genomic_DNA"/>
</dbReference>
<dbReference type="RefSeq" id="WP_091347827.1">
    <property type="nucleotide sequence ID" value="NZ_FOIF01000001.1"/>
</dbReference>
<evidence type="ECO:0000313" key="6">
    <source>
        <dbReference type="EMBL" id="SES63083.1"/>
    </source>
</evidence>
<keyword evidence="3" id="KW-0408">Iron</keyword>
<dbReference type="PANTHER" id="PTHR43726:SF1">
    <property type="entry name" value="BIOTIN SYNTHASE"/>
    <property type="match status" value="1"/>
</dbReference>
<proteinExistence type="predicted"/>
<dbReference type="InterPro" id="IPR013785">
    <property type="entry name" value="Aldolase_TIM"/>
</dbReference>
<evidence type="ECO:0000256" key="1">
    <source>
        <dbReference type="ARBA" id="ARBA00022691"/>
    </source>
</evidence>
<dbReference type="SUPFAM" id="SSF102114">
    <property type="entry name" value="Radical SAM enzymes"/>
    <property type="match status" value="1"/>
</dbReference>
<evidence type="ECO:0000259" key="5">
    <source>
        <dbReference type="PROSITE" id="PS51918"/>
    </source>
</evidence>
<evidence type="ECO:0000313" key="7">
    <source>
        <dbReference type="Proteomes" id="UP000243819"/>
    </source>
</evidence>
<dbReference type="GO" id="GO:0051536">
    <property type="term" value="F:iron-sulfur cluster binding"/>
    <property type="evidence" value="ECO:0007669"/>
    <property type="project" value="UniProtKB-KW"/>
</dbReference>
<evidence type="ECO:0000256" key="4">
    <source>
        <dbReference type="ARBA" id="ARBA00023014"/>
    </source>
</evidence>
<dbReference type="InterPro" id="IPR007197">
    <property type="entry name" value="rSAM"/>
</dbReference>
<dbReference type="InterPro" id="IPR034422">
    <property type="entry name" value="HydE/PylB-like"/>
</dbReference>
<evidence type="ECO:0000256" key="3">
    <source>
        <dbReference type="ARBA" id="ARBA00023004"/>
    </source>
</evidence>
<dbReference type="InterPro" id="IPR058240">
    <property type="entry name" value="rSAM_sf"/>
</dbReference>
<keyword evidence="7" id="KW-1185">Reference proteome</keyword>
<keyword evidence="2" id="KW-0479">Metal-binding</keyword>
<keyword evidence="4" id="KW-0411">Iron-sulfur</keyword>
<dbReference type="Gene3D" id="3.20.20.70">
    <property type="entry name" value="Aldolase class I"/>
    <property type="match status" value="1"/>
</dbReference>
<dbReference type="GO" id="GO:0016740">
    <property type="term" value="F:transferase activity"/>
    <property type="evidence" value="ECO:0007669"/>
    <property type="project" value="TreeGrafter"/>
</dbReference>
<organism evidence="6 7">
    <name type="scientific">Anaerobranca gottschalkii DSM 13577</name>
    <dbReference type="NCBI Taxonomy" id="1120990"/>
    <lineage>
        <taxon>Bacteria</taxon>
        <taxon>Bacillati</taxon>
        <taxon>Bacillota</taxon>
        <taxon>Clostridia</taxon>
        <taxon>Eubacteriales</taxon>
        <taxon>Proteinivoracaceae</taxon>
        <taxon>Anaerobranca</taxon>
    </lineage>
</organism>
<dbReference type="SFLD" id="SFLDG01098">
    <property type="entry name" value="Uncharacterised_Radical_SAM_Su"/>
    <property type="match status" value="1"/>
</dbReference>
<dbReference type="OrthoDB" id="5495221at2"/>
<dbReference type="SMART" id="SM00729">
    <property type="entry name" value="Elp3"/>
    <property type="match status" value="1"/>
</dbReference>
<gene>
    <name evidence="6" type="ORF">SAMN03080614_1001113</name>
</gene>
<keyword evidence="1" id="KW-0949">S-adenosyl-L-methionine</keyword>
<dbReference type="Pfam" id="PF04055">
    <property type="entry name" value="Radical_SAM"/>
    <property type="match status" value="1"/>
</dbReference>
<dbReference type="PANTHER" id="PTHR43726">
    <property type="entry name" value="3-METHYLORNITHINE SYNTHASE"/>
    <property type="match status" value="1"/>
</dbReference>
<evidence type="ECO:0000256" key="2">
    <source>
        <dbReference type="ARBA" id="ARBA00022723"/>
    </source>
</evidence>
<protein>
    <submittedName>
        <fullName evidence="6">Biotin synthase</fullName>
    </submittedName>
</protein>
<dbReference type="SFLD" id="SFLDS00029">
    <property type="entry name" value="Radical_SAM"/>
    <property type="match status" value="1"/>
</dbReference>